<dbReference type="EMBL" id="BAAAHE010000011">
    <property type="protein sequence ID" value="GAA0615055.1"/>
    <property type="molecule type" value="Genomic_DNA"/>
</dbReference>
<feature type="domain" description="SIS" evidence="1">
    <location>
        <begin position="61"/>
        <end position="224"/>
    </location>
</feature>
<dbReference type="PANTHER" id="PTHR30390:SF6">
    <property type="entry name" value="DNAA INITIATOR-ASSOCIATING PROTEIN DIAA"/>
    <property type="match status" value="1"/>
</dbReference>
<dbReference type="InterPro" id="IPR001347">
    <property type="entry name" value="SIS_dom"/>
</dbReference>
<dbReference type="RefSeq" id="WP_344603439.1">
    <property type="nucleotide sequence ID" value="NZ_BAAAHE010000011.1"/>
</dbReference>
<dbReference type="InterPro" id="IPR050099">
    <property type="entry name" value="SIS_GmhA/DiaA_subfam"/>
</dbReference>
<evidence type="ECO:0000313" key="2">
    <source>
        <dbReference type="EMBL" id="GAA0615055.1"/>
    </source>
</evidence>
<dbReference type="InterPro" id="IPR046348">
    <property type="entry name" value="SIS_dom_sf"/>
</dbReference>
<gene>
    <name evidence="2" type="ORF">GCM10009547_16190</name>
</gene>
<dbReference type="InterPro" id="IPR035461">
    <property type="entry name" value="GmhA/DiaA"/>
</dbReference>
<name>A0ABP3RUW7_9ACTN</name>
<dbReference type="PANTHER" id="PTHR30390">
    <property type="entry name" value="SEDOHEPTULOSE 7-PHOSPHATE ISOMERASE / DNAA INITIATOR-ASSOCIATING FACTOR FOR REPLICATION INITIATION"/>
    <property type="match status" value="1"/>
</dbReference>
<protein>
    <submittedName>
        <fullName evidence="2">SIS domain-containing protein</fullName>
    </submittedName>
</protein>
<comment type="caution">
    <text evidence="2">The sequence shown here is derived from an EMBL/GenBank/DDBJ whole genome shotgun (WGS) entry which is preliminary data.</text>
</comment>
<sequence length="224" mass="23685">MTAVNETGFLYPFLDASEDNPEKLLADLAASARAKIDESSALQRRTVAEHAERIGAAAQAMVARFRAGGRLYTFGNGGSSTDATTVASLFARAPRGQSLPAWCLSDDQAILTALSNDVGFDLVFARQLVACGRSTDIALALSTSGCSEDLVVAMGEARRRGMLTISFSGYDGGRLGVSDDVDFSFTVASQSVHRIQEAQAHLAWHLWSTVQETLSSPAHVNGGA</sequence>
<reference evidence="3" key="1">
    <citation type="journal article" date="2019" name="Int. J. Syst. Evol. Microbiol.">
        <title>The Global Catalogue of Microorganisms (GCM) 10K type strain sequencing project: providing services to taxonomists for standard genome sequencing and annotation.</title>
        <authorList>
            <consortium name="The Broad Institute Genomics Platform"/>
            <consortium name="The Broad Institute Genome Sequencing Center for Infectious Disease"/>
            <person name="Wu L."/>
            <person name="Ma J."/>
        </authorList>
    </citation>
    <scope>NUCLEOTIDE SEQUENCE [LARGE SCALE GENOMIC DNA]</scope>
    <source>
        <strain evidence="3">JCM 10671</strain>
    </source>
</reference>
<dbReference type="CDD" id="cd05006">
    <property type="entry name" value="SIS_GmhA"/>
    <property type="match status" value="1"/>
</dbReference>
<evidence type="ECO:0000259" key="1">
    <source>
        <dbReference type="PROSITE" id="PS51464"/>
    </source>
</evidence>
<evidence type="ECO:0000313" key="3">
    <source>
        <dbReference type="Proteomes" id="UP001500957"/>
    </source>
</evidence>
<dbReference type="Proteomes" id="UP001500957">
    <property type="component" value="Unassembled WGS sequence"/>
</dbReference>
<accession>A0ABP3RUW7</accession>
<keyword evidence="3" id="KW-1185">Reference proteome</keyword>
<dbReference type="Pfam" id="PF13580">
    <property type="entry name" value="SIS_2"/>
    <property type="match status" value="1"/>
</dbReference>
<proteinExistence type="predicted"/>
<dbReference type="Gene3D" id="3.40.50.10490">
    <property type="entry name" value="Glucose-6-phosphate isomerase like protein, domain 1"/>
    <property type="match status" value="1"/>
</dbReference>
<organism evidence="2 3">
    <name type="scientific">Sporichthya brevicatena</name>
    <dbReference type="NCBI Taxonomy" id="171442"/>
    <lineage>
        <taxon>Bacteria</taxon>
        <taxon>Bacillati</taxon>
        <taxon>Actinomycetota</taxon>
        <taxon>Actinomycetes</taxon>
        <taxon>Sporichthyales</taxon>
        <taxon>Sporichthyaceae</taxon>
        <taxon>Sporichthya</taxon>
    </lineage>
</organism>
<dbReference type="PROSITE" id="PS51464">
    <property type="entry name" value="SIS"/>
    <property type="match status" value="1"/>
</dbReference>
<dbReference type="SUPFAM" id="SSF53697">
    <property type="entry name" value="SIS domain"/>
    <property type="match status" value="1"/>
</dbReference>